<dbReference type="GO" id="GO:0003677">
    <property type="term" value="F:DNA binding"/>
    <property type="evidence" value="ECO:0007669"/>
    <property type="project" value="InterPro"/>
</dbReference>
<dbReference type="Proteomes" id="UP001206236">
    <property type="component" value="Unassembled WGS sequence"/>
</dbReference>
<dbReference type="EMBL" id="JANGCN010000004">
    <property type="protein sequence ID" value="MCQ5152215.1"/>
    <property type="molecule type" value="Genomic_DNA"/>
</dbReference>
<dbReference type="SMART" id="SM00490">
    <property type="entry name" value="HELICc"/>
    <property type="match status" value="1"/>
</dbReference>
<dbReference type="Pfam" id="PF04851">
    <property type="entry name" value="ResIII"/>
    <property type="match status" value="1"/>
</dbReference>
<gene>
    <name evidence="4" type="ORF">NE632_02755</name>
</gene>
<dbReference type="RefSeq" id="WP_256321583.1">
    <property type="nucleotide sequence ID" value="NZ_JANGCN010000004.1"/>
</dbReference>
<evidence type="ECO:0000259" key="2">
    <source>
        <dbReference type="PROSITE" id="PS51192"/>
    </source>
</evidence>
<dbReference type="PANTHER" id="PTHR41313:SF1">
    <property type="entry name" value="DNA METHYLASE ADENINE-SPECIFIC DOMAIN-CONTAINING PROTEIN"/>
    <property type="match status" value="1"/>
</dbReference>
<comment type="caution">
    <text evidence="4">The sequence shown here is derived from an EMBL/GenBank/DDBJ whole genome shotgun (WGS) entry which is preliminary data.</text>
</comment>
<organism evidence="4 5">
    <name type="scientific">Ruminococcus bicirculans</name>
    <name type="common">ex Wegman et al. 2014</name>
    <dbReference type="NCBI Taxonomy" id="1160721"/>
    <lineage>
        <taxon>Bacteria</taxon>
        <taxon>Bacillati</taxon>
        <taxon>Bacillota</taxon>
        <taxon>Clostridia</taxon>
        <taxon>Eubacteriales</taxon>
        <taxon>Oscillospiraceae</taxon>
        <taxon>Ruminococcus</taxon>
    </lineage>
</organism>
<dbReference type="Pfam" id="PF18819">
    <property type="entry name" value="MuF_C"/>
    <property type="match status" value="1"/>
</dbReference>
<dbReference type="GO" id="GO:0016787">
    <property type="term" value="F:hydrolase activity"/>
    <property type="evidence" value="ECO:0007669"/>
    <property type="project" value="InterPro"/>
</dbReference>
<evidence type="ECO:0000256" key="1">
    <source>
        <dbReference type="SAM" id="Coils"/>
    </source>
</evidence>
<dbReference type="SUPFAM" id="SSF52540">
    <property type="entry name" value="P-loop containing nucleoside triphosphate hydrolases"/>
    <property type="match status" value="3"/>
</dbReference>
<dbReference type="InterPro" id="IPR052933">
    <property type="entry name" value="DNA_Protect_Modify"/>
</dbReference>
<dbReference type="InterPro" id="IPR014001">
    <property type="entry name" value="Helicase_ATP-bd"/>
</dbReference>
<accession>A0AAW5KFF9</accession>
<dbReference type="Gene3D" id="3.40.50.300">
    <property type="entry name" value="P-loop containing nucleotide triphosphate hydrolases"/>
    <property type="match status" value="3"/>
</dbReference>
<evidence type="ECO:0000313" key="4">
    <source>
        <dbReference type="EMBL" id="MCQ5152215.1"/>
    </source>
</evidence>
<dbReference type="PANTHER" id="PTHR41313">
    <property type="entry name" value="ADENINE-SPECIFIC METHYLTRANSFERASE"/>
    <property type="match status" value="1"/>
</dbReference>
<evidence type="ECO:0000313" key="5">
    <source>
        <dbReference type="Proteomes" id="UP001206236"/>
    </source>
</evidence>
<dbReference type="PROSITE" id="PS51194">
    <property type="entry name" value="HELICASE_CTER"/>
    <property type="match status" value="1"/>
</dbReference>
<protein>
    <submittedName>
        <fullName evidence="4">AAA family ATPase</fullName>
    </submittedName>
</protein>
<dbReference type="Pfam" id="PF00271">
    <property type="entry name" value="Helicase_C"/>
    <property type="match status" value="1"/>
</dbReference>
<reference evidence="4" key="1">
    <citation type="submission" date="2022-06" db="EMBL/GenBank/DDBJ databases">
        <title>Isolation of gut microbiota from human fecal samples.</title>
        <authorList>
            <person name="Pamer E.G."/>
            <person name="Barat B."/>
            <person name="Waligurski E."/>
            <person name="Medina S."/>
            <person name="Paddock L."/>
            <person name="Mostad J."/>
        </authorList>
    </citation>
    <scope>NUCLEOTIDE SEQUENCE</scope>
    <source>
        <strain evidence="4">DFI.5.57</strain>
    </source>
</reference>
<dbReference type="PRINTS" id="PR00507">
    <property type="entry name" value="N12N6MTFRASE"/>
</dbReference>
<dbReference type="InterPro" id="IPR029063">
    <property type="entry name" value="SAM-dependent_MTases_sf"/>
</dbReference>
<dbReference type="Pfam" id="PF13521">
    <property type="entry name" value="AAA_28"/>
    <property type="match status" value="1"/>
</dbReference>
<dbReference type="Pfam" id="PF21849">
    <property type="entry name" value="DUF6908"/>
    <property type="match status" value="1"/>
</dbReference>
<sequence length="2947" mass="336390">MKKFNLQEWLEFHKFASNLYAYPYDEQLQIYNINRNATAVAPFEVWSNIGLRINGGTRSMTIYDKNGIKKHLFDVSQTNGKDIKPWKYNVSYNEYIFDMLDKMYEKNGSETRADRGEKTFHNNIYDYVFESVYSHPKSPTGQLSTELCELIAETVTYTVCERLNVIEEQYKYDFSNFPVINENAQELVGTVAAVYVNVFCRTAKQLVKTVSLEEAQGRQAMRKPIVNDDISEFEQKVTVEETTVTDNADIETENDISEKEDDRYVVEPDDTVEPEPDYNEFVEVPEKAERLTLTAEQQETVLKQIFQADYKKVNKQAVIKFYNINKSAKVLMRYTYAVYKGSHPIELAEMPDVVKWSATSKGVVFADANGAELYCVNWRTACGYVKQLIRDNEYAISNTIEATSEKEEKETEKYRGNIISASTMKQQRLYSKFVELFPDFLTDYKYLKLESDLGFMTLSLDKIGSNSVAMAHYYEQNGDLMVDPEIVFDIDSKNKTLTAISYQQDGMSIYKTYEPDSDEQDNCNSFVDTWFNNISTQAYRPVKAINIHGKEITFANVLSMDKNENEDNIKPISTTLIVNIYGGPGAGKSTTALQLVAELKKLGYHADYVSEVAKELVYAKDFEHLDGTLKNQSKILSEQKRRLDIMLDNVDVVVTDSPLLLNTVYLKENAPEYIESVFSQYENYNNYNVVVERDLSVEFEQEGRIHNLEESIKKDGEINTLLDSHDIDYQRFDRNNIAGILDGIISKINDIKINESIIADNTEDEDNTIVISENGVSREYIIEQKRDNIVNVVDKESGEYAVEVDLENRVAVKFISSFSDNQKNQFFEYFKDYDAVYNKESFIQSTAKALLLGAETDDDYVIIKHIEMIDNDPDNIKVVDDNGSEKSFAEQVDDVFAGNANRYNDLKVCDTPQILLDVGCEQLPMLYTQKHLKKVVQPKDLEKHTHGLTTEQIKKLPEWLADPVMIYDSLSRQDSLVVVTSEIDIDNDPIIVSVRPSGNGNYNLRRVNSNFITSVYGRENFDRHLELELQADNILYINKQKSQELFSVLRLQFSQGLNALDSNVIIHQSRNIVKGMQQENNAEQLSFFENSTLEDTEVEIPFAVGDEIDYGERHYTISKIDKEKNTVTLLDYNTGWYPISHDEDLSMVIAEFEAVREKEIVESEALATKPNNFVKIDDEGSVNSGSLSENFVITDEQLGVGGPKQKFNRNVTAIQLLKKIEEENRNITKDEQQVLSEYVGWGGIPEAFDKNNSLWSQEYEQLKNLLTEEEYQNAIGSVLNAHYTQPVVINAMYTALSELGFSGGKILEPAAGVGNFIGCAPENIADRSFFTAVEIDSISGRIAKQLYPESEVQVCGYENAKLRAGTFDVAVGNVPFGDYSVVDKKYNRDHAMIHDYFFLKTLEMVRPNGVIAFITSKGTMDKQSSKIRKQIDEKAEFIGAIRLPNTAFKANAGTTVVSDIIFLKKRSFPQTKLSEWVDTAYNEDGQRINQYFINHPEMICGELKIKSGPYGPEMTVDPFSDKSLKDALSECVENLVNNTDVRYTQLSLRPVAAEADDTQKQEEALPAPENIPDGFYVSINDNIYKRNGSVLVEAKRKSGKAFTEREKGMLTLAIDLAKDLRYAVNIQNTDISDEDYEKIRISLESKYNYFSVKYGKITDPNNKLVYNTLRYVRDDNLDFLKSIETPKFEKSDILLKRTIRPSIKITHCDTVEDGFQATLAEYGYIDLNHISKITGYKVDECINRLNGILMYRDPDELFSADIQPTDGWLTADEYLSGNVVEKLRKAKLLSSRFPELKVNVEALEKVQPEKIKAVDILAQIGSSWIPEKYIEQFVEEVFGIGTVVEHNTATANWKLSNKVNGNYHSSTSTEYGTADINAMYILENSLNLRDSTVWRDKRDELGHLVYDDKGNKVREKDVEKTIAANHKAEKIKETFKEWVWTDAYRTQDLENIYNAKYNTERARTYDGSHLFFAGMTSSIQLADHQKNAVARVLYGGNTLLAHVVGAGKTFEMTAAAMEMRRIGAANKPLFIVPNHLIGQWGKEFLTLYPDANILLATSEDFEKSRRKAFVNRIATGDYDAVIMGYSTFAKISISPEKRKEYYQQQIDELIDIIQSSDDDDNLSVKDAQKKKKQLETRLKNLEYDTEQDDNIYFENLGVDALFVDEAHNFKNLSINTKLSRIAGIQTTESKRSEDLLLKIQYIKEKQNGLDRGIVFATGTPISNSLTEMYVMKKYLEPDYLREKGLQHFDSWVADFAEVTTNIELSPTGNSWRAKKRCSTFKNLPELMSIYRRVADIQTAETLKLPVPKLKNGKYTICLTKPSEEQKLFIFDCGERAEEVHQKRVDPSKDNMLKITNDGKMCALDMRLVDPTVEDNPDSKVNMAVNNIFNKWEETKDDSLTQVVFLDRSTPSKGFNLYDDIKEKLIALGIPEEEIKFIHDAKNDKEKVKLFEDVNEGRVRILIGSTEKMGAGTNIQKKLCALHHIDVPWRPSDIEQREGRILRQGNDCKEVEIFRYATEGTFDSYSWQTIEYKQKFISQVMTNKPLGRSIDDVDEAALNYAEIKSLATGDPRIKRQLELSTQVDNLRREKAEFEADRMKAREEITFTIPTQIKRAEKFIEIFDNAVEYSKQYPRSENFCVEIVDNKITDREEAGKAVKALRKVGGEEPIDVCDYRGFKIQIQYSSLGGYGSFKTIVSHENATLFTSLGVSNTDVFDNIDNAIDVDMPQLLSKHKEELKIAQKNMQKSKEIAEREFPKLKEYQEKREELNKLTSEIGLNDNSGDMDIVFKQDAVNSVVDKSYIRDNSGTIIAKFTYSVPESYIEKIYNDDDNLSLEYGSLQEYVKSVQGDNRFYEKSKKARKIVDDDIPAVDDTMFLTFKQCRAIVLEEDSELLTLQGVKSNGEHIKVGTFDYDYQTYQTLSSVGKLYSEKLGIPFGDEDIAASRNRGI</sequence>
<feature type="coiled-coil region" evidence="1">
    <location>
        <begin position="2575"/>
        <end position="2602"/>
    </location>
</feature>
<dbReference type="InterPro" id="IPR054203">
    <property type="entry name" value="DUF6908"/>
</dbReference>
<dbReference type="SUPFAM" id="SSF53335">
    <property type="entry name" value="S-adenosyl-L-methionine-dependent methyltransferases"/>
    <property type="match status" value="1"/>
</dbReference>
<dbReference type="InterPro" id="IPR001650">
    <property type="entry name" value="Helicase_C-like"/>
</dbReference>
<dbReference type="InterPro" id="IPR027417">
    <property type="entry name" value="P-loop_NTPase"/>
</dbReference>
<name>A0AAW5KFF9_9FIRM</name>
<evidence type="ECO:0000259" key="3">
    <source>
        <dbReference type="PROSITE" id="PS51194"/>
    </source>
</evidence>
<dbReference type="PROSITE" id="PS51192">
    <property type="entry name" value="HELICASE_ATP_BIND_1"/>
    <property type="match status" value="1"/>
</dbReference>
<dbReference type="InterPro" id="IPR006935">
    <property type="entry name" value="Helicase/UvrB_N"/>
</dbReference>
<proteinExistence type="predicted"/>
<dbReference type="InterPro" id="IPR041131">
    <property type="entry name" value="MuF_C"/>
</dbReference>
<dbReference type="GO" id="GO:0005524">
    <property type="term" value="F:ATP binding"/>
    <property type="evidence" value="ECO:0007669"/>
    <property type="project" value="InterPro"/>
</dbReference>
<feature type="domain" description="Helicase C-terminal" evidence="3">
    <location>
        <begin position="2383"/>
        <end position="2560"/>
    </location>
</feature>
<dbReference type="Gene3D" id="3.40.50.150">
    <property type="entry name" value="Vaccinia Virus protein VP39"/>
    <property type="match status" value="1"/>
</dbReference>
<dbReference type="InterPro" id="IPR038727">
    <property type="entry name" value="NadR/Ttd14_AAA_dom"/>
</dbReference>
<feature type="domain" description="Helicase ATP-binding" evidence="2">
    <location>
        <begin position="1989"/>
        <end position="2238"/>
    </location>
</feature>
<dbReference type="SMART" id="SM00487">
    <property type="entry name" value="DEXDc"/>
    <property type="match status" value="1"/>
</dbReference>
<keyword evidence="1" id="KW-0175">Coiled coil</keyword>